<dbReference type="GO" id="GO:0010038">
    <property type="term" value="P:response to metal ion"/>
    <property type="evidence" value="ECO:0007669"/>
    <property type="project" value="InterPro"/>
</dbReference>
<dbReference type="KEGG" id="mdn:JT25_002700"/>
<feature type="binding site" evidence="9">
    <location>
        <position position="123"/>
    </location>
    <ligand>
        <name>S-adenosyl-L-methionine</name>
        <dbReference type="ChEBI" id="CHEBI:59789"/>
    </ligand>
</feature>
<dbReference type="NCBIfam" id="NF009732">
    <property type="entry name" value="PRK13255.1"/>
    <property type="match status" value="1"/>
</dbReference>
<name>A0A140E4T3_9GAMM</name>
<evidence type="ECO:0000313" key="10">
    <source>
        <dbReference type="EMBL" id="AMK75407.1"/>
    </source>
</evidence>
<keyword evidence="6 9" id="KW-0489">Methyltransferase</keyword>
<keyword evidence="8 9" id="KW-0949">S-adenosyl-L-methionine</keyword>
<keyword evidence="7 9" id="KW-0808">Transferase</keyword>
<protein>
    <recommendedName>
        <fullName evidence="4 9">Thiopurine S-methyltransferase</fullName>
        <ecNumber evidence="4 9">2.1.1.67</ecNumber>
    </recommendedName>
    <alternativeName>
        <fullName evidence="9">Thiopurine methyltransferase</fullName>
    </alternativeName>
</protein>
<comment type="similarity">
    <text evidence="3 9">Belongs to the class I-like SAM-binding methyltransferase superfamily. TPMT family.</text>
</comment>
<dbReference type="Proteomes" id="UP000030512">
    <property type="component" value="Chromosome"/>
</dbReference>
<reference evidence="10 11" key="1">
    <citation type="journal article" date="2015" name="Environ. Microbiol.">
        <title>Methane oxidation coupled to nitrate reduction under hypoxia by the Gammaproteobacterium Methylomonas denitrificans, sp. nov. type strain FJG1.</title>
        <authorList>
            <person name="Kits K.D."/>
            <person name="Klotz M.G."/>
            <person name="Stein L.Y."/>
        </authorList>
    </citation>
    <scope>NUCLEOTIDE SEQUENCE [LARGE SCALE GENOMIC DNA]</scope>
    <source>
        <strain evidence="10 11">FJG1</strain>
    </source>
</reference>
<feature type="binding site" evidence="9">
    <location>
        <position position="10"/>
    </location>
    <ligand>
        <name>S-adenosyl-L-methionine</name>
        <dbReference type="ChEBI" id="CHEBI:59789"/>
    </ligand>
</feature>
<organism evidence="10 11">
    <name type="scientific">Methylomonas denitrificans</name>
    <dbReference type="NCBI Taxonomy" id="1538553"/>
    <lineage>
        <taxon>Bacteria</taxon>
        <taxon>Pseudomonadati</taxon>
        <taxon>Pseudomonadota</taxon>
        <taxon>Gammaproteobacteria</taxon>
        <taxon>Methylococcales</taxon>
        <taxon>Methylococcaceae</taxon>
        <taxon>Methylomonas</taxon>
    </lineage>
</organism>
<dbReference type="STRING" id="1538553.JT25_002700"/>
<dbReference type="EC" id="2.1.1.67" evidence="4 9"/>
<comment type="subcellular location">
    <subcellularLocation>
        <location evidence="2 9">Cytoplasm</location>
    </subcellularLocation>
</comment>
<dbReference type="GO" id="GO:0032259">
    <property type="term" value="P:methylation"/>
    <property type="evidence" value="ECO:0007669"/>
    <property type="project" value="UniProtKB-KW"/>
</dbReference>
<evidence type="ECO:0000256" key="4">
    <source>
        <dbReference type="ARBA" id="ARBA00011905"/>
    </source>
</evidence>
<dbReference type="SUPFAM" id="SSF53335">
    <property type="entry name" value="S-adenosyl-L-methionine-dependent methyltransferases"/>
    <property type="match status" value="1"/>
</dbReference>
<dbReference type="AlphaFoldDB" id="A0A140E4T3"/>
<gene>
    <name evidence="9" type="primary">tpm</name>
    <name evidence="10" type="ORF">JT25_002700</name>
</gene>
<dbReference type="PIRSF" id="PIRSF023956">
    <property type="entry name" value="Thiopurine_S-methyltransferase"/>
    <property type="match status" value="1"/>
</dbReference>
<dbReference type="EMBL" id="CP014476">
    <property type="protein sequence ID" value="AMK75407.1"/>
    <property type="molecule type" value="Genomic_DNA"/>
</dbReference>
<proteinExistence type="inferred from homology"/>
<dbReference type="NCBIfam" id="TIGR03840">
    <property type="entry name" value="TMPT_Se_Te"/>
    <property type="match status" value="1"/>
</dbReference>
<evidence type="ECO:0000256" key="1">
    <source>
        <dbReference type="ARBA" id="ARBA00000903"/>
    </source>
</evidence>
<evidence type="ECO:0000256" key="9">
    <source>
        <dbReference type="HAMAP-Rule" id="MF_00812"/>
    </source>
</evidence>
<dbReference type="Pfam" id="PF05724">
    <property type="entry name" value="TPMT"/>
    <property type="match status" value="1"/>
</dbReference>
<keyword evidence="11" id="KW-1185">Reference proteome</keyword>
<dbReference type="InterPro" id="IPR022474">
    <property type="entry name" value="Thiopur_S-MeTfrase_Se/Te_detox"/>
</dbReference>
<dbReference type="GO" id="GO:0008119">
    <property type="term" value="F:thiopurine S-methyltransferase activity"/>
    <property type="evidence" value="ECO:0007669"/>
    <property type="project" value="UniProtKB-UniRule"/>
</dbReference>
<dbReference type="PANTHER" id="PTHR10259:SF11">
    <property type="entry name" value="THIOPURINE S-METHYLTRANSFERASE"/>
    <property type="match status" value="1"/>
</dbReference>
<feature type="binding site" evidence="9">
    <location>
        <position position="45"/>
    </location>
    <ligand>
        <name>S-adenosyl-L-methionine</name>
        <dbReference type="ChEBI" id="CHEBI:59789"/>
    </ligand>
</feature>
<dbReference type="FunFam" id="3.40.50.150:FF:000101">
    <property type="entry name" value="Thiopurine S-methyltransferase"/>
    <property type="match status" value="1"/>
</dbReference>
<dbReference type="InterPro" id="IPR008854">
    <property type="entry name" value="TPMT"/>
</dbReference>
<sequence length="218" mass="25158">MHHEFWHQRWQQNQIGFHKQEINPLLERYWPKLSVNPGARVFIPLCGKSNDMLWLLAMGFQVVGIELSPLAIESFFADNGLQPSVRRQGDFLVNEIDGLQIFCGDFFALRPTDLGEIDAVYDRGSLVALPADMRIEYVSSLYAMLSTNVQILLIAFDYPQHEMPGPPFSVQREEVESLYAHWCDIELLNSENALENEAHFKDRGLTRMAEQTYRLVVR</sequence>
<feature type="binding site" evidence="9">
    <location>
        <position position="66"/>
    </location>
    <ligand>
        <name>S-adenosyl-L-methionine</name>
        <dbReference type="ChEBI" id="CHEBI:59789"/>
    </ligand>
</feature>
<dbReference type="InterPro" id="IPR029063">
    <property type="entry name" value="SAM-dependent_MTases_sf"/>
</dbReference>
<evidence type="ECO:0000256" key="2">
    <source>
        <dbReference type="ARBA" id="ARBA00004496"/>
    </source>
</evidence>
<evidence type="ECO:0000313" key="11">
    <source>
        <dbReference type="Proteomes" id="UP000030512"/>
    </source>
</evidence>
<dbReference type="OrthoDB" id="9778208at2"/>
<accession>A0A140E4T3</accession>
<dbReference type="PROSITE" id="PS51585">
    <property type="entry name" value="SAM_MT_TPMT"/>
    <property type="match status" value="1"/>
</dbReference>
<evidence type="ECO:0000256" key="6">
    <source>
        <dbReference type="ARBA" id="ARBA00022603"/>
    </source>
</evidence>
<evidence type="ECO:0000256" key="3">
    <source>
        <dbReference type="ARBA" id="ARBA00008145"/>
    </source>
</evidence>
<dbReference type="HAMAP" id="MF_00812">
    <property type="entry name" value="Thiopur_methtran"/>
    <property type="match status" value="1"/>
</dbReference>
<evidence type="ECO:0000256" key="5">
    <source>
        <dbReference type="ARBA" id="ARBA00022490"/>
    </source>
</evidence>
<evidence type="ECO:0000256" key="7">
    <source>
        <dbReference type="ARBA" id="ARBA00022679"/>
    </source>
</evidence>
<dbReference type="PANTHER" id="PTHR10259">
    <property type="entry name" value="THIOPURINE S-METHYLTRANSFERASE"/>
    <property type="match status" value="1"/>
</dbReference>
<evidence type="ECO:0000256" key="8">
    <source>
        <dbReference type="ARBA" id="ARBA00022691"/>
    </source>
</evidence>
<dbReference type="InterPro" id="IPR025835">
    <property type="entry name" value="Thiopurine_S-MeTrfase"/>
</dbReference>
<keyword evidence="5 9" id="KW-0963">Cytoplasm</keyword>
<dbReference type="GO" id="GO:0005737">
    <property type="term" value="C:cytoplasm"/>
    <property type="evidence" value="ECO:0007669"/>
    <property type="project" value="UniProtKB-SubCell"/>
</dbReference>
<dbReference type="RefSeq" id="WP_036276805.1">
    <property type="nucleotide sequence ID" value="NZ_CP014476.1"/>
</dbReference>
<dbReference type="Gene3D" id="3.40.50.150">
    <property type="entry name" value="Vaccinia Virus protein VP39"/>
    <property type="match status" value="1"/>
</dbReference>
<comment type="catalytic activity">
    <reaction evidence="1 9">
        <text>S-adenosyl-L-methionine + a thiopurine = S-adenosyl-L-homocysteine + a thiopurine S-methylether.</text>
        <dbReference type="EC" id="2.1.1.67"/>
    </reaction>
</comment>